<dbReference type="SUPFAM" id="SSF46785">
    <property type="entry name" value="Winged helix' DNA-binding domain"/>
    <property type="match status" value="1"/>
</dbReference>
<dbReference type="Pfam" id="PF08350">
    <property type="entry name" value="FilR1_middle"/>
    <property type="match status" value="1"/>
</dbReference>
<reference evidence="4" key="1">
    <citation type="submission" date="2016-10" db="EMBL/GenBank/DDBJ databases">
        <authorList>
            <person name="Varghese N."/>
            <person name="Submissions S."/>
        </authorList>
    </citation>
    <scope>NUCLEOTIDE SEQUENCE [LARGE SCALE GENOMIC DNA]</scope>
    <source>
        <strain evidence="4">CGMCC 1.10119</strain>
    </source>
</reference>
<protein>
    <submittedName>
        <fullName evidence="3">Predicted transcriptional regulator, contains HTH domain</fullName>
    </submittedName>
</protein>
<dbReference type="OrthoDB" id="330490at2157"/>
<dbReference type="InterPro" id="IPR013561">
    <property type="entry name" value="FilR1_middle_dom"/>
</dbReference>
<dbReference type="InterPro" id="IPR036390">
    <property type="entry name" value="WH_DNA-bd_sf"/>
</dbReference>
<dbReference type="EMBL" id="FNHL01000003">
    <property type="protein sequence ID" value="SDM85476.1"/>
    <property type="molecule type" value="Genomic_DNA"/>
</dbReference>
<accession>A0A1G9WMT7</accession>
<evidence type="ECO:0000259" key="1">
    <source>
        <dbReference type="Pfam" id="PF08350"/>
    </source>
</evidence>
<gene>
    <name evidence="3" type="ORF">SAMN04487949_2810</name>
</gene>
<sequence length="263" mass="28297">MNAREDIAFLVGSASRIRIFQAVAEQPATPTSLADRCSCARETAQRTLSGFVQRGWIAKENGQYELTVGGESVLEQYERLTGVVDGASRLQQFLTNAGATADGFPIAAVADDDGVTVTTATAEDPHAPIDRYLTFLGTEPVGSFKGVSPIVSRVFNEAAETIIGEKTEVELIIDESVLSVSESEYPDALRRVGELEQFTLLVAPEEICVGVALIDGRAFVGAYDGHNNLVATVDGRNDQLVTWTTSLYESYRESATQLDLTPA</sequence>
<keyword evidence="4" id="KW-1185">Reference proteome</keyword>
<dbReference type="Pfam" id="PF25213">
    <property type="entry name" value="HVO_A0261_N"/>
    <property type="match status" value="1"/>
</dbReference>
<organism evidence="3 4">
    <name type="scientific">Halogranum gelatinilyticum</name>
    <dbReference type="NCBI Taxonomy" id="660521"/>
    <lineage>
        <taxon>Archaea</taxon>
        <taxon>Methanobacteriati</taxon>
        <taxon>Methanobacteriota</taxon>
        <taxon>Stenosarchaea group</taxon>
        <taxon>Halobacteria</taxon>
        <taxon>Halobacteriales</taxon>
        <taxon>Haloferacaceae</taxon>
    </lineage>
</organism>
<dbReference type="InterPro" id="IPR036388">
    <property type="entry name" value="WH-like_DNA-bd_sf"/>
</dbReference>
<dbReference type="RefSeq" id="WP_089698386.1">
    <property type="nucleotide sequence ID" value="NZ_FNHL01000003.1"/>
</dbReference>
<evidence type="ECO:0000313" key="4">
    <source>
        <dbReference type="Proteomes" id="UP000199451"/>
    </source>
</evidence>
<dbReference type="AlphaFoldDB" id="A0A1G9WMT7"/>
<evidence type="ECO:0000313" key="3">
    <source>
        <dbReference type="EMBL" id="SDM85476.1"/>
    </source>
</evidence>
<proteinExistence type="predicted"/>
<evidence type="ECO:0000259" key="2">
    <source>
        <dbReference type="Pfam" id="PF25213"/>
    </source>
</evidence>
<feature type="domain" description="HVO-A0261-like N-terminal" evidence="2">
    <location>
        <begin position="4"/>
        <end position="88"/>
    </location>
</feature>
<name>A0A1G9WMT7_9EURY</name>
<feature type="domain" description="Methanogenesis regulatory protein FilR1 middle" evidence="1">
    <location>
        <begin position="125"/>
        <end position="253"/>
    </location>
</feature>
<dbReference type="InterPro" id="IPR057527">
    <property type="entry name" value="HVO_A0261-like_N"/>
</dbReference>
<dbReference type="Gene3D" id="1.10.10.10">
    <property type="entry name" value="Winged helix-like DNA-binding domain superfamily/Winged helix DNA-binding domain"/>
    <property type="match status" value="1"/>
</dbReference>
<dbReference type="Proteomes" id="UP000199451">
    <property type="component" value="Unassembled WGS sequence"/>
</dbReference>